<keyword evidence="6" id="KW-1015">Disulfide bond</keyword>
<evidence type="ECO:0000256" key="7">
    <source>
        <dbReference type="ARBA" id="ARBA00023284"/>
    </source>
</evidence>
<evidence type="ECO:0000256" key="3">
    <source>
        <dbReference type="ARBA" id="ARBA00022559"/>
    </source>
</evidence>
<dbReference type="Gene3D" id="3.40.30.10">
    <property type="entry name" value="Glutaredoxin"/>
    <property type="match status" value="1"/>
</dbReference>
<evidence type="ECO:0000256" key="6">
    <source>
        <dbReference type="ARBA" id="ARBA00023157"/>
    </source>
</evidence>
<evidence type="ECO:0000256" key="12">
    <source>
        <dbReference type="SAM" id="SignalP"/>
    </source>
</evidence>
<comment type="catalytic activity">
    <reaction evidence="11">
        <text>a hydroperoxide + [thioredoxin]-dithiol = an alcohol + [thioredoxin]-disulfide + H2O</text>
        <dbReference type="Rhea" id="RHEA:62620"/>
        <dbReference type="Rhea" id="RHEA-COMP:10698"/>
        <dbReference type="Rhea" id="RHEA-COMP:10700"/>
        <dbReference type="ChEBI" id="CHEBI:15377"/>
        <dbReference type="ChEBI" id="CHEBI:29950"/>
        <dbReference type="ChEBI" id="CHEBI:30879"/>
        <dbReference type="ChEBI" id="CHEBI:35924"/>
        <dbReference type="ChEBI" id="CHEBI:50058"/>
        <dbReference type="EC" id="1.11.1.24"/>
    </reaction>
</comment>
<dbReference type="Proteomes" id="UP000230709">
    <property type="component" value="Chromosome"/>
</dbReference>
<keyword evidence="15" id="KW-1185">Reference proteome</keyword>
<evidence type="ECO:0000256" key="1">
    <source>
        <dbReference type="ARBA" id="ARBA00003330"/>
    </source>
</evidence>
<dbReference type="GO" id="GO:0008379">
    <property type="term" value="F:thioredoxin peroxidase activity"/>
    <property type="evidence" value="ECO:0007669"/>
    <property type="project" value="TreeGrafter"/>
</dbReference>
<evidence type="ECO:0000256" key="4">
    <source>
        <dbReference type="ARBA" id="ARBA00022862"/>
    </source>
</evidence>
<protein>
    <recommendedName>
        <fullName evidence="2">thioredoxin-dependent peroxiredoxin</fullName>
        <ecNumber evidence="2">1.11.1.24</ecNumber>
    </recommendedName>
    <alternativeName>
        <fullName evidence="8">Thioredoxin peroxidase</fullName>
    </alternativeName>
    <alternativeName>
        <fullName evidence="10">Thioredoxin-dependent peroxiredoxin Bcp</fullName>
    </alternativeName>
</protein>
<comment type="similarity">
    <text evidence="9">Belongs to the peroxiredoxin family. BCP/PrxQ subfamily.</text>
</comment>
<dbReference type="STRING" id="595536.GCA_000178815_02418"/>
<dbReference type="AlphaFoldDB" id="A0A2D2D1H8"/>
<dbReference type="Pfam" id="PF00578">
    <property type="entry name" value="AhpC-TSA"/>
    <property type="match status" value="1"/>
</dbReference>
<keyword evidence="3" id="KW-0575">Peroxidase</keyword>
<name>A0A2D2D1H8_METT3</name>
<evidence type="ECO:0000256" key="11">
    <source>
        <dbReference type="ARBA" id="ARBA00049091"/>
    </source>
</evidence>
<dbReference type="PANTHER" id="PTHR42801:SF4">
    <property type="entry name" value="AHPC_TSA FAMILY PROTEIN"/>
    <property type="match status" value="1"/>
</dbReference>
<evidence type="ECO:0000259" key="13">
    <source>
        <dbReference type="PROSITE" id="PS51352"/>
    </source>
</evidence>
<dbReference type="EMBL" id="CP023737">
    <property type="protein sequence ID" value="ATQ68827.1"/>
    <property type="molecule type" value="Genomic_DNA"/>
</dbReference>
<dbReference type="CDD" id="cd03017">
    <property type="entry name" value="PRX_BCP"/>
    <property type="match status" value="1"/>
</dbReference>
<dbReference type="SUPFAM" id="SSF52833">
    <property type="entry name" value="Thioredoxin-like"/>
    <property type="match status" value="1"/>
</dbReference>
<keyword evidence="12" id="KW-0732">Signal</keyword>
<dbReference type="InterPro" id="IPR000866">
    <property type="entry name" value="AhpC/TSA"/>
</dbReference>
<dbReference type="PROSITE" id="PS51352">
    <property type="entry name" value="THIOREDOXIN_2"/>
    <property type="match status" value="1"/>
</dbReference>
<gene>
    <name evidence="14" type="ORF">CQW49_13745</name>
</gene>
<keyword evidence="4" id="KW-0049">Antioxidant</keyword>
<comment type="function">
    <text evidence="1">Thiol-specific peroxidase that catalyzes the reduction of hydrogen peroxide and organic hydroperoxides to water and alcohols, respectively. Plays a role in cell protection against oxidative stress by detoxifying peroxides and as sensor of hydrogen peroxide-mediated signaling events.</text>
</comment>
<dbReference type="InterPro" id="IPR036249">
    <property type="entry name" value="Thioredoxin-like_sf"/>
</dbReference>
<evidence type="ECO:0000313" key="14">
    <source>
        <dbReference type="EMBL" id="ATQ68827.1"/>
    </source>
</evidence>
<organism evidence="14 15">
    <name type="scientific">Methylosinus trichosporium (strain ATCC 35070 / NCIMB 11131 / UNIQEM 75 / OB3b)</name>
    <dbReference type="NCBI Taxonomy" id="595536"/>
    <lineage>
        <taxon>Bacteria</taxon>
        <taxon>Pseudomonadati</taxon>
        <taxon>Pseudomonadota</taxon>
        <taxon>Alphaproteobacteria</taxon>
        <taxon>Hyphomicrobiales</taxon>
        <taxon>Methylocystaceae</taxon>
        <taxon>Methylosinus</taxon>
    </lineage>
</organism>
<dbReference type="GO" id="GO:0034599">
    <property type="term" value="P:cellular response to oxidative stress"/>
    <property type="evidence" value="ECO:0007669"/>
    <property type="project" value="TreeGrafter"/>
</dbReference>
<dbReference type="EC" id="1.11.1.24" evidence="2"/>
<dbReference type="PANTHER" id="PTHR42801">
    <property type="entry name" value="THIOREDOXIN-DEPENDENT PEROXIDE REDUCTASE"/>
    <property type="match status" value="1"/>
</dbReference>
<evidence type="ECO:0000256" key="8">
    <source>
        <dbReference type="ARBA" id="ARBA00032824"/>
    </source>
</evidence>
<dbReference type="GO" id="GO:0045454">
    <property type="term" value="P:cell redox homeostasis"/>
    <property type="evidence" value="ECO:0007669"/>
    <property type="project" value="TreeGrafter"/>
</dbReference>
<dbReference type="InterPro" id="IPR013766">
    <property type="entry name" value="Thioredoxin_domain"/>
</dbReference>
<dbReference type="InterPro" id="IPR050924">
    <property type="entry name" value="Peroxiredoxin_BCP/PrxQ"/>
</dbReference>
<sequence>MSALRNSTHIAALCAALVLAGPAGAALKLGDAAPDFTAAAAIGGKEFVFSLAESLKKGPVVLYFYPKSFTKGCTIEAHEFADQYESFAAVGASLIGVSADTIETQREFSTKECRDKFPVAADPKLAIIEAYDAKRSAPLQSGATVSDRISYVVTPDGKVGLSLIDSDPIKHVRETLDFVRRWREIHSR</sequence>
<dbReference type="KEGG" id="mtw:CQW49_13745"/>
<reference evidence="15" key="1">
    <citation type="submission" date="2017-10" db="EMBL/GenBank/DDBJ databases">
        <title>Completed PacBio SMRT sequence of Methylosinus trichosporium OB3b reveals presence of a third large plasmid.</title>
        <authorList>
            <person name="Charles T.C."/>
            <person name="Lynch M.D.J."/>
            <person name="Heil J.R."/>
            <person name="Cheng J."/>
        </authorList>
    </citation>
    <scope>NUCLEOTIDE SEQUENCE [LARGE SCALE GENOMIC DNA]</scope>
    <source>
        <strain evidence="15">OB3b</strain>
    </source>
</reference>
<evidence type="ECO:0000256" key="5">
    <source>
        <dbReference type="ARBA" id="ARBA00023002"/>
    </source>
</evidence>
<accession>A0A2D2D1H8</accession>
<proteinExistence type="inferred from homology"/>
<feature type="chain" id="PRO_5013635607" description="thioredoxin-dependent peroxiredoxin" evidence="12">
    <location>
        <begin position="26"/>
        <end position="188"/>
    </location>
</feature>
<keyword evidence="7" id="KW-0676">Redox-active center</keyword>
<dbReference type="RefSeq" id="WP_004448511.1">
    <property type="nucleotide sequence ID" value="NZ_ADVE02000001.1"/>
</dbReference>
<feature type="signal peptide" evidence="12">
    <location>
        <begin position="1"/>
        <end position="25"/>
    </location>
</feature>
<dbReference type="GO" id="GO:0005737">
    <property type="term" value="C:cytoplasm"/>
    <property type="evidence" value="ECO:0007669"/>
    <property type="project" value="TreeGrafter"/>
</dbReference>
<evidence type="ECO:0000256" key="10">
    <source>
        <dbReference type="ARBA" id="ARBA00042639"/>
    </source>
</evidence>
<keyword evidence="5" id="KW-0560">Oxidoreductase</keyword>
<evidence type="ECO:0000256" key="2">
    <source>
        <dbReference type="ARBA" id="ARBA00013017"/>
    </source>
</evidence>
<evidence type="ECO:0000313" key="15">
    <source>
        <dbReference type="Proteomes" id="UP000230709"/>
    </source>
</evidence>
<evidence type="ECO:0000256" key="9">
    <source>
        <dbReference type="ARBA" id="ARBA00038489"/>
    </source>
</evidence>
<feature type="domain" description="Thioredoxin" evidence="13">
    <location>
        <begin position="27"/>
        <end position="181"/>
    </location>
</feature>